<feature type="active site" description="Proton donor" evidence="15">
    <location>
        <position position="979"/>
    </location>
</feature>
<dbReference type="EMBL" id="QJVD01000001">
    <property type="protein sequence ID" value="PYI69897.1"/>
    <property type="molecule type" value="Genomic_DNA"/>
</dbReference>
<dbReference type="InterPro" id="IPR011009">
    <property type="entry name" value="Kinase-like_dom_sf"/>
</dbReference>
<evidence type="ECO:0000313" key="19">
    <source>
        <dbReference type="Proteomes" id="UP000247832"/>
    </source>
</evidence>
<dbReference type="Gene3D" id="2.60.40.1180">
    <property type="entry name" value="Golgi alpha-mannosidase II"/>
    <property type="match status" value="1"/>
</dbReference>
<evidence type="ECO:0000256" key="3">
    <source>
        <dbReference type="ARBA" id="ARBA00006219"/>
    </source>
</evidence>
<comment type="catalytic activity">
    <reaction evidence="14">
        <text>D-maltose + ATP = alpha-maltose 1-phosphate + ADP + H(+)</text>
        <dbReference type="Rhea" id="RHEA:31915"/>
        <dbReference type="ChEBI" id="CHEBI:15378"/>
        <dbReference type="ChEBI" id="CHEBI:17306"/>
        <dbReference type="ChEBI" id="CHEBI:30616"/>
        <dbReference type="ChEBI" id="CHEBI:63576"/>
        <dbReference type="ChEBI" id="CHEBI:456216"/>
        <dbReference type="EC" id="2.7.1.175"/>
    </reaction>
</comment>
<dbReference type="AlphaFoldDB" id="A0A2V5M086"/>
<dbReference type="InterPro" id="IPR013783">
    <property type="entry name" value="Ig-like_fold"/>
</dbReference>
<dbReference type="GO" id="GO:0004553">
    <property type="term" value="F:hydrolase activity, hydrolyzing O-glycosyl compounds"/>
    <property type="evidence" value="ECO:0007669"/>
    <property type="project" value="InterPro"/>
</dbReference>
<evidence type="ECO:0000256" key="10">
    <source>
        <dbReference type="ARBA" id="ARBA00022777"/>
    </source>
</evidence>
<evidence type="ECO:0000256" key="16">
    <source>
        <dbReference type="SAM" id="MobiDB-lite"/>
    </source>
</evidence>
<evidence type="ECO:0000256" key="11">
    <source>
        <dbReference type="ARBA" id="ARBA00022840"/>
    </source>
</evidence>
<dbReference type="Pfam" id="PF18085">
    <property type="entry name" value="Mak_N_cap"/>
    <property type="match status" value="1"/>
</dbReference>
<dbReference type="Pfam" id="PF22019">
    <property type="entry name" value="GlgB_N"/>
    <property type="match status" value="1"/>
</dbReference>
<dbReference type="FunFam" id="2.60.40.1180:FF:000002">
    <property type="entry name" value="1,4-alpha-glucan branching enzyme GlgB"/>
    <property type="match status" value="1"/>
</dbReference>
<keyword evidence="19" id="KW-1185">Reference proteome</keyword>
<accession>A0A2V5M086</accession>
<dbReference type="Pfam" id="PF01636">
    <property type="entry name" value="APH"/>
    <property type="match status" value="1"/>
</dbReference>
<evidence type="ECO:0000256" key="12">
    <source>
        <dbReference type="ARBA" id="ARBA00023056"/>
    </source>
</evidence>
<comment type="caution">
    <text evidence="18">The sequence shown here is derived from an EMBL/GenBank/DDBJ whole genome shotgun (WGS) entry which is preliminary data.</text>
</comment>
<sequence length="1247" mass="135825">MDAALPGLLADWLPAQRWYPLKGGAGAGATVRVAGTLELPQPRPDTDFTVLFVDIVPAGTATSPHDAGRVVTLQVPLGVCRQRPRGVPETALLGELPSGGWVYDALADPAFMSAWLGVISGATPLEAVQAWHSGTIFDRAVGTRGIEGTDGTDGTEGTGGTASVGALRTMGSGPTSVDAVRTMGTEQSNSSVVFELAGQPLIAKFFRVLHPGPHPEAEIGRALAQAGSSFVPKLHAAATLRAPQPAAIPGAPLEGSSRDPAGTTLFVIHSFIPNGQDGWETALAAAGSGSDFTAQAGAIGRALAHVHGSLLDSLGATTGSDEQRDEFVEAITARLTWAWKLARPVVGPFDGAFADIMAQLRYLRRLPPLQRIHGDLHLGQLIQANGPGSNTWYLLDFEGEPMRPLAGRRSPDVPLRDVVGLLRSLGYAGAQATNQGTVTAGEAARWVRASSAAFIDGYQSVRPNSIELDSTLFVSLWLDKALYEVVYELQNRPGWVGVPVKAVQDLFETRESSVDMGLKKTAPLAVDAGVLASVSEGTYYAPHSVLGAHLDSDGFATVRTLRHLAKSVTVVTDSGQFPMKHEHGGIWVAVVPAEEAGHAPDYRLEVSYADGTHQADDPYRYLPTVGELDLHLMAEGRHETLWTTLGAHVRRYHSGLGDVTGVSFAVWVPAVRAVRVIGEFNNWDGRGHAMRSLGTSGVWELFIPDAAAGERYKFEILTEDGRWLEKADPMAYGTEVPPLTASRVVESNYAFQDAEWMAARAARDPHNSPMSVYEVHLGSWRQGLSYREMASELVDYVKWLGFTHVEFMPVSEHPFGGSWGYQVTSYFAPTSRFGHPDEFRFLVDSLHQAGIGVIMDWVPAHFPKDEWALAKFNGGAQYEHADPRLGEHPDWGTLIFDFGRNEVRNFLVANALYWLEEFHIDGLRVDAVASMLYLDYSREDGQWSPNRFGGRENLEAISFLQEMNATAYRRNPGVVTIAEESTAFPGVTAPTSADGLGFGIKWNMGWMHDSLTYMAEDPVNRGWHHNQITFSLVYAFTENFLLPISHDEVVHGKGSLLRKMPGDRWQQLANLRAYLAFQWAHPGKQLIFMGTEFGQEAEWSEQHGLDWWLAENPPHRGIQLLVKELNRVYANTPALSEQDNKAEGFTWVNGGDTTHNVVSFIRWDKAGNPLVCIINFAGVAYEGYRVGLPQGGAWEEVLNTDRAEFGGSNVLNGGQLAAESEAWDGQKTSLALRIPPLGAVYLQPLKM</sequence>
<feature type="region of interest" description="Disordered" evidence="16">
    <location>
        <begin position="147"/>
        <end position="178"/>
    </location>
</feature>
<evidence type="ECO:0000256" key="2">
    <source>
        <dbReference type="ARBA" id="ARBA00004964"/>
    </source>
</evidence>
<dbReference type="InterPro" id="IPR004193">
    <property type="entry name" value="Glyco_hydro_13_N"/>
</dbReference>
<comment type="pathway">
    <text evidence="2 15">Glycan biosynthesis; glycogen biosynthesis.</text>
</comment>
<dbReference type="CDD" id="cd11322">
    <property type="entry name" value="AmyAc_Glg_BE"/>
    <property type="match status" value="1"/>
</dbReference>
<dbReference type="InterPro" id="IPR014756">
    <property type="entry name" value="Ig_E-set"/>
</dbReference>
<evidence type="ECO:0000313" key="18">
    <source>
        <dbReference type="EMBL" id="PYI69897.1"/>
    </source>
</evidence>
<proteinExistence type="inferred from homology"/>
<dbReference type="Gene3D" id="2.60.40.10">
    <property type="entry name" value="Immunoglobulins"/>
    <property type="match status" value="2"/>
</dbReference>
<dbReference type="UniPathway" id="UPA00164"/>
<dbReference type="InterPro" id="IPR013780">
    <property type="entry name" value="Glyco_hydro_b"/>
</dbReference>
<dbReference type="SUPFAM" id="SSF81296">
    <property type="entry name" value="E set domains"/>
    <property type="match status" value="2"/>
</dbReference>
<dbReference type="Pfam" id="PF00128">
    <property type="entry name" value="Alpha-amylase"/>
    <property type="match status" value="1"/>
</dbReference>
<dbReference type="SUPFAM" id="SSF51011">
    <property type="entry name" value="Glycosyl hydrolase domain"/>
    <property type="match status" value="1"/>
</dbReference>
<comment type="similarity">
    <text evidence="3">Belongs to the aminoglycoside phosphotransferase family.</text>
</comment>
<dbReference type="CDD" id="cd02855">
    <property type="entry name" value="E_set_GBE_prok_N"/>
    <property type="match status" value="1"/>
</dbReference>
<dbReference type="NCBIfam" id="NF003811">
    <property type="entry name" value="PRK05402.1"/>
    <property type="match status" value="1"/>
</dbReference>
<dbReference type="PANTHER" id="PTHR43651">
    <property type="entry name" value="1,4-ALPHA-GLUCAN-BRANCHING ENZYME"/>
    <property type="match status" value="1"/>
</dbReference>
<comment type="subunit">
    <text evidence="5 15">Monomer.</text>
</comment>
<organism evidence="18 19">
    <name type="scientific">Arthrobacter livingstonensis</name>
    <dbReference type="NCBI Taxonomy" id="670078"/>
    <lineage>
        <taxon>Bacteria</taxon>
        <taxon>Bacillati</taxon>
        <taxon>Actinomycetota</taxon>
        <taxon>Actinomycetes</taxon>
        <taxon>Micrococcales</taxon>
        <taxon>Micrococcaceae</taxon>
        <taxon>Arthrobacter</taxon>
    </lineage>
</organism>
<dbReference type="InterPro" id="IPR044143">
    <property type="entry name" value="GlgB_N_E_set_prok"/>
</dbReference>
<dbReference type="Proteomes" id="UP000247832">
    <property type="component" value="Unassembled WGS sequence"/>
</dbReference>
<evidence type="ECO:0000256" key="8">
    <source>
        <dbReference type="ARBA" id="ARBA00022679"/>
    </source>
</evidence>
<keyword evidence="9" id="KW-0547">Nucleotide-binding</keyword>
<dbReference type="GO" id="GO:0003844">
    <property type="term" value="F:1,4-alpha-glucan branching enzyme activity"/>
    <property type="evidence" value="ECO:0007669"/>
    <property type="project" value="UniProtKB-UniRule"/>
</dbReference>
<evidence type="ECO:0000256" key="7">
    <source>
        <dbReference type="ARBA" id="ARBA00022676"/>
    </source>
</evidence>
<gene>
    <name evidence="15" type="primary">glgB</name>
    <name evidence="18" type="ORF">CVV68_02060</name>
</gene>
<keyword evidence="8 15" id="KW-0808">Transferase</keyword>
<dbReference type="InterPro" id="IPR002575">
    <property type="entry name" value="Aminoglycoside_PTrfase"/>
</dbReference>
<evidence type="ECO:0000259" key="17">
    <source>
        <dbReference type="SMART" id="SM00642"/>
    </source>
</evidence>
<keyword evidence="13 15" id="KW-0119">Carbohydrate metabolism</keyword>
<feature type="active site" description="Nucleophile" evidence="15">
    <location>
        <position position="926"/>
    </location>
</feature>
<evidence type="ECO:0000256" key="9">
    <source>
        <dbReference type="ARBA" id="ARBA00022741"/>
    </source>
</evidence>
<dbReference type="Gene3D" id="3.90.1200.10">
    <property type="match status" value="1"/>
</dbReference>
<evidence type="ECO:0000256" key="1">
    <source>
        <dbReference type="ARBA" id="ARBA00000826"/>
    </source>
</evidence>
<dbReference type="GO" id="GO:0005829">
    <property type="term" value="C:cytosol"/>
    <property type="evidence" value="ECO:0007669"/>
    <property type="project" value="TreeGrafter"/>
</dbReference>
<comment type="similarity">
    <text evidence="4 15">Belongs to the glycosyl hydrolase 13 family. GlgB subfamily.</text>
</comment>
<dbReference type="InterPro" id="IPR017853">
    <property type="entry name" value="GH"/>
</dbReference>
<dbReference type="InterPro" id="IPR054169">
    <property type="entry name" value="GlgB_N"/>
</dbReference>
<dbReference type="InterPro" id="IPR006407">
    <property type="entry name" value="GlgB"/>
</dbReference>
<evidence type="ECO:0000256" key="5">
    <source>
        <dbReference type="ARBA" id="ARBA00011245"/>
    </source>
</evidence>
<dbReference type="SMART" id="SM00642">
    <property type="entry name" value="Aamy"/>
    <property type="match status" value="1"/>
</dbReference>
<feature type="domain" description="Glycosyl hydrolase family 13 catalytic" evidence="17">
    <location>
        <begin position="774"/>
        <end position="1131"/>
    </location>
</feature>
<dbReference type="Gene3D" id="3.20.20.80">
    <property type="entry name" value="Glycosidases"/>
    <property type="match status" value="1"/>
</dbReference>
<dbReference type="Pfam" id="PF02922">
    <property type="entry name" value="CBM_48"/>
    <property type="match status" value="1"/>
</dbReference>
<evidence type="ECO:0000256" key="6">
    <source>
        <dbReference type="ARBA" id="ARBA00022600"/>
    </source>
</evidence>
<keyword evidence="7 15" id="KW-0328">Glycosyltransferase</keyword>
<comment type="function">
    <text evidence="15">Catalyzes the formation of the alpha-1,6-glucosidic linkages in glycogen by scission of a 1,4-alpha-linked oligosaccharide from growing alpha-1,4-glucan chains and the subsequent attachment of the oligosaccharide to the alpha-1,6 position.</text>
</comment>
<dbReference type="HAMAP" id="MF_00685">
    <property type="entry name" value="GlgB"/>
    <property type="match status" value="1"/>
</dbReference>
<dbReference type="InterPro" id="IPR006048">
    <property type="entry name" value="A-amylase/branching_C"/>
</dbReference>
<dbReference type="GO" id="GO:0005978">
    <property type="term" value="P:glycogen biosynthetic process"/>
    <property type="evidence" value="ECO:0007669"/>
    <property type="project" value="UniProtKB-UniRule"/>
</dbReference>
<dbReference type="NCBIfam" id="NF008967">
    <property type="entry name" value="PRK12313.1"/>
    <property type="match status" value="1"/>
</dbReference>
<evidence type="ECO:0000256" key="13">
    <source>
        <dbReference type="ARBA" id="ARBA00023277"/>
    </source>
</evidence>
<keyword evidence="6 15" id="KW-0321">Glycogen metabolism</keyword>
<dbReference type="InterPro" id="IPR006047">
    <property type="entry name" value="GH13_cat_dom"/>
</dbReference>
<dbReference type="FunFam" id="3.20.20.80:FF:000003">
    <property type="entry name" value="1,4-alpha-glucan branching enzyme GlgB"/>
    <property type="match status" value="1"/>
</dbReference>
<dbReference type="SUPFAM" id="SSF51445">
    <property type="entry name" value="(Trans)glycosidases"/>
    <property type="match status" value="1"/>
</dbReference>
<keyword evidence="10" id="KW-0418">Kinase</keyword>
<reference evidence="18 19" key="1">
    <citation type="submission" date="2018-05" db="EMBL/GenBank/DDBJ databases">
        <title>Genetic diversity of glacier-inhabiting Cryobacterium bacteria in China and description of Cryobacterium mengkeensis sp. nov. and Arthrobacter glacialis sp. nov.</title>
        <authorList>
            <person name="Liu Q."/>
            <person name="Xin Y.-H."/>
        </authorList>
    </citation>
    <scope>NUCLEOTIDE SEQUENCE [LARGE SCALE GENOMIC DNA]</scope>
    <source>
        <strain evidence="18 19">LI2</strain>
    </source>
</reference>
<keyword evidence="11" id="KW-0067">ATP-binding</keyword>
<comment type="catalytic activity">
    <reaction evidence="1 15">
        <text>Transfers a segment of a (1-&gt;4)-alpha-D-glucan chain to a primary hydroxy group in a similar glucan chain.</text>
        <dbReference type="EC" id="2.4.1.18"/>
    </reaction>
</comment>
<evidence type="ECO:0000256" key="14">
    <source>
        <dbReference type="ARBA" id="ARBA00049067"/>
    </source>
</evidence>
<dbReference type="GO" id="GO:0043169">
    <property type="term" value="F:cation binding"/>
    <property type="evidence" value="ECO:0007669"/>
    <property type="project" value="InterPro"/>
</dbReference>
<dbReference type="GO" id="GO:0016301">
    <property type="term" value="F:kinase activity"/>
    <property type="evidence" value="ECO:0007669"/>
    <property type="project" value="UniProtKB-KW"/>
</dbReference>
<name>A0A2V5M086_9MICC</name>
<dbReference type="InterPro" id="IPR040999">
    <property type="entry name" value="Mak_N_cap"/>
</dbReference>
<dbReference type="OrthoDB" id="9800174at2"/>
<keyword evidence="12 15" id="KW-0320">Glycogen biosynthesis</keyword>
<dbReference type="EC" id="2.4.1.18" evidence="15"/>
<protein>
    <recommendedName>
        <fullName evidence="15">1,4-alpha-glucan branching enzyme GlgB</fullName>
        <ecNumber evidence="15">2.4.1.18</ecNumber>
    </recommendedName>
    <alternativeName>
        <fullName evidence="15">1,4-alpha-D-glucan:1,4-alpha-D-glucan 6-glucosyl-transferase</fullName>
    </alternativeName>
    <alternativeName>
        <fullName evidence="15">Alpha-(1-&gt;4)-glucan branching enzyme</fullName>
    </alternativeName>
    <alternativeName>
        <fullName evidence="15">Glycogen branching enzyme</fullName>
        <shortName evidence="15">BE</shortName>
    </alternativeName>
</protein>
<dbReference type="NCBIfam" id="TIGR01515">
    <property type="entry name" value="branching_enzym"/>
    <property type="match status" value="1"/>
</dbReference>
<evidence type="ECO:0000256" key="4">
    <source>
        <dbReference type="ARBA" id="ARBA00009000"/>
    </source>
</evidence>
<dbReference type="SUPFAM" id="SSF56112">
    <property type="entry name" value="Protein kinase-like (PK-like)"/>
    <property type="match status" value="1"/>
</dbReference>
<dbReference type="Pfam" id="PF02806">
    <property type="entry name" value="Alpha-amylase_C"/>
    <property type="match status" value="1"/>
</dbReference>
<dbReference type="RefSeq" id="WP_110499321.1">
    <property type="nucleotide sequence ID" value="NZ_QJVD01000001.1"/>
</dbReference>
<dbReference type="PANTHER" id="PTHR43651:SF3">
    <property type="entry name" value="1,4-ALPHA-GLUCAN-BRANCHING ENZYME"/>
    <property type="match status" value="1"/>
</dbReference>
<evidence type="ECO:0000256" key="15">
    <source>
        <dbReference type="HAMAP-Rule" id="MF_00685"/>
    </source>
</evidence>
<dbReference type="GO" id="GO:0005524">
    <property type="term" value="F:ATP binding"/>
    <property type="evidence" value="ECO:0007669"/>
    <property type="project" value="UniProtKB-KW"/>
</dbReference>